<accession>A0A7C1K588</accession>
<keyword evidence="5" id="KW-0378">Hydrolase</keyword>
<feature type="domain" description="CobW/HypB/UreG nucleotide-binding" evidence="8">
    <location>
        <begin position="34"/>
        <end position="194"/>
    </location>
</feature>
<comment type="caution">
    <text evidence="9">The sequence shown here is derived from an EMBL/GenBank/DDBJ whole genome shotgun (WGS) entry which is preliminary data.</text>
</comment>
<evidence type="ECO:0000256" key="3">
    <source>
        <dbReference type="ARBA" id="ARBA00022723"/>
    </source>
</evidence>
<dbReference type="NCBIfam" id="TIGR00073">
    <property type="entry name" value="hypB"/>
    <property type="match status" value="1"/>
</dbReference>
<evidence type="ECO:0000256" key="1">
    <source>
        <dbReference type="ARBA" id="ARBA00006211"/>
    </source>
</evidence>
<sequence>MAKELVVLEQRLLERNDTRAAELRRRFKEAGVLVVNLMSSPGAGKTTLLTATLPALSPEPAAVVVGDLATDNDARRLCTATPWVRQITTGTVCHLEAAMVEEAIARWDLTQLRYLFIENVGNLVCPASFDLGEAARVVLFAVTEGEDKPEKYPPILHRADLVLLTKSDLLAPLGFDVQRFVASVHRVNPKVPILPVSARTGEGLAAWLDWLRVLRGAWLSGSDERVRARLQLPERVNHEDQRS</sequence>
<dbReference type="GO" id="GO:0005525">
    <property type="term" value="F:GTP binding"/>
    <property type="evidence" value="ECO:0007669"/>
    <property type="project" value="UniProtKB-KW"/>
</dbReference>
<dbReference type="PANTHER" id="PTHR30134">
    <property type="entry name" value="HYDROGENASE PROTEIN ASSEMBLY PROTEIN, NICKEL CHAPERONE"/>
    <property type="match status" value="1"/>
</dbReference>
<keyword evidence="7" id="KW-0342">GTP-binding</keyword>
<comment type="similarity">
    <text evidence="1">Belongs to the SIMIBI class G3E GTPase family. HypB/HupM subfamily.</text>
</comment>
<evidence type="ECO:0000256" key="6">
    <source>
        <dbReference type="ARBA" id="ARBA00022833"/>
    </source>
</evidence>
<keyword evidence="6" id="KW-0862">Zinc</keyword>
<evidence type="ECO:0000259" key="8">
    <source>
        <dbReference type="Pfam" id="PF02492"/>
    </source>
</evidence>
<reference evidence="9" key="1">
    <citation type="journal article" date="2020" name="mSystems">
        <title>Genome- and Community-Level Interaction Insights into Carbon Utilization and Element Cycling Functions of Hydrothermarchaeota in Hydrothermal Sediment.</title>
        <authorList>
            <person name="Zhou Z."/>
            <person name="Liu Y."/>
            <person name="Xu W."/>
            <person name="Pan J."/>
            <person name="Luo Z.H."/>
            <person name="Li M."/>
        </authorList>
    </citation>
    <scope>NUCLEOTIDE SEQUENCE [LARGE SCALE GENOMIC DNA]</scope>
    <source>
        <strain evidence="9">SpSt-222</strain>
    </source>
</reference>
<keyword evidence="3" id="KW-0479">Metal-binding</keyword>
<keyword evidence="2" id="KW-0533">Nickel</keyword>
<dbReference type="SUPFAM" id="SSF52540">
    <property type="entry name" value="P-loop containing nucleoside triphosphate hydrolases"/>
    <property type="match status" value="1"/>
</dbReference>
<keyword evidence="4" id="KW-0547">Nucleotide-binding</keyword>
<dbReference type="PIRSF" id="PIRSF005624">
    <property type="entry name" value="Ni-bind_GTPase"/>
    <property type="match status" value="1"/>
</dbReference>
<name>A0A7C1K588_THERO</name>
<dbReference type="AlphaFoldDB" id="A0A7C1K588"/>
<dbReference type="GO" id="GO:0016151">
    <property type="term" value="F:nickel cation binding"/>
    <property type="evidence" value="ECO:0007669"/>
    <property type="project" value="InterPro"/>
</dbReference>
<dbReference type="PANTHER" id="PTHR30134:SF2">
    <property type="entry name" value="HYDROGENASE MATURATION FACTOR HYPB"/>
    <property type="match status" value="1"/>
</dbReference>
<gene>
    <name evidence="9" type="primary">hypB</name>
    <name evidence="9" type="ORF">ENP47_10640</name>
</gene>
<dbReference type="GO" id="GO:0003924">
    <property type="term" value="F:GTPase activity"/>
    <property type="evidence" value="ECO:0007669"/>
    <property type="project" value="InterPro"/>
</dbReference>
<protein>
    <submittedName>
        <fullName evidence="9">Hydrogenase accessory protein HypB</fullName>
    </submittedName>
</protein>
<evidence type="ECO:0000256" key="4">
    <source>
        <dbReference type="ARBA" id="ARBA00022741"/>
    </source>
</evidence>
<dbReference type="InterPro" id="IPR027417">
    <property type="entry name" value="P-loop_NTPase"/>
</dbReference>
<organism evidence="9">
    <name type="scientific">Thermomicrobium roseum</name>
    <dbReference type="NCBI Taxonomy" id="500"/>
    <lineage>
        <taxon>Bacteria</taxon>
        <taxon>Pseudomonadati</taxon>
        <taxon>Thermomicrobiota</taxon>
        <taxon>Thermomicrobia</taxon>
        <taxon>Thermomicrobiales</taxon>
        <taxon>Thermomicrobiaceae</taxon>
        <taxon>Thermomicrobium</taxon>
    </lineage>
</organism>
<dbReference type="CDD" id="cd05390">
    <property type="entry name" value="HypB"/>
    <property type="match status" value="1"/>
</dbReference>
<dbReference type="Gene3D" id="3.40.50.300">
    <property type="entry name" value="P-loop containing nucleotide triphosphate hydrolases"/>
    <property type="match status" value="1"/>
</dbReference>
<dbReference type="InterPro" id="IPR003495">
    <property type="entry name" value="CobW/HypB/UreG_nucleotide-bd"/>
</dbReference>
<dbReference type="Pfam" id="PF02492">
    <property type="entry name" value="cobW"/>
    <property type="match status" value="1"/>
</dbReference>
<evidence type="ECO:0000313" key="9">
    <source>
        <dbReference type="EMBL" id="HEF66035.1"/>
    </source>
</evidence>
<dbReference type="InterPro" id="IPR004392">
    <property type="entry name" value="Hyd_mat_HypB"/>
</dbReference>
<evidence type="ECO:0000256" key="2">
    <source>
        <dbReference type="ARBA" id="ARBA00022596"/>
    </source>
</evidence>
<dbReference type="GO" id="GO:0008270">
    <property type="term" value="F:zinc ion binding"/>
    <property type="evidence" value="ECO:0007669"/>
    <property type="project" value="TreeGrafter"/>
</dbReference>
<evidence type="ECO:0000256" key="7">
    <source>
        <dbReference type="ARBA" id="ARBA00023134"/>
    </source>
</evidence>
<dbReference type="GO" id="GO:0051604">
    <property type="term" value="P:protein maturation"/>
    <property type="evidence" value="ECO:0007669"/>
    <property type="project" value="InterPro"/>
</dbReference>
<proteinExistence type="inferred from homology"/>
<evidence type="ECO:0000256" key="5">
    <source>
        <dbReference type="ARBA" id="ARBA00022801"/>
    </source>
</evidence>
<dbReference type="EMBL" id="DSJL01000011">
    <property type="protein sequence ID" value="HEF66035.1"/>
    <property type="molecule type" value="Genomic_DNA"/>
</dbReference>